<protein>
    <submittedName>
        <fullName evidence="2">Alpha/beta fold hydrolase</fullName>
    </submittedName>
</protein>
<dbReference type="PANTHER" id="PTHR43433">
    <property type="entry name" value="HYDROLASE, ALPHA/BETA FOLD FAMILY PROTEIN"/>
    <property type="match status" value="1"/>
</dbReference>
<dbReference type="Pfam" id="PF00561">
    <property type="entry name" value="Abhydrolase_1"/>
    <property type="match status" value="1"/>
</dbReference>
<feature type="domain" description="AB hydrolase-1" evidence="1">
    <location>
        <begin position="25"/>
        <end position="265"/>
    </location>
</feature>
<dbReference type="Gene3D" id="3.40.50.1820">
    <property type="entry name" value="alpha/beta hydrolase"/>
    <property type="match status" value="1"/>
</dbReference>
<evidence type="ECO:0000313" key="3">
    <source>
        <dbReference type="Proteomes" id="UP001595752"/>
    </source>
</evidence>
<proteinExistence type="predicted"/>
<accession>A0ABV8BAR9</accession>
<name>A0ABV8BAR9_9BACI</name>
<dbReference type="Proteomes" id="UP001595752">
    <property type="component" value="Unassembled WGS sequence"/>
</dbReference>
<dbReference type="RefSeq" id="WP_377918611.1">
    <property type="nucleotide sequence ID" value="NZ_JBHRZT010000072.1"/>
</dbReference>
<dbReference type="InterPro" id="IPR029058">
    <property type="entry name" value="AB_hydrolase_fold"/>
</dbReference>
<reference evidence="3" key="1">
    <citation type="journal article" date="2019" name="Int. J. Syst. Evol. Microbiol.">
        <title>The Global Catalogue of Microorganisms (GCM) 10K type strain sequencing project: providing services to taxonomists for standard genome sequencing and annotation.</title>
        <authorList>
            <consortium name="The Broad Institute Genomics Platform"/>
            <consortium name="The Broad Institute Genome Sequencing Center for Infectious Disease"/>
            <person name="Wu L."/>
            <person name="Ma J."/>
        </authorList>
    </citation>
    <scope>NUCLEOTIDE SEQUENCE [LARGE SCALE GENOMIC DNA]</scope>
    <source>
        <strain evidence="3">CCUG 61889</strain>
    </source>
</reference>
<dbReference type="PANTHER" id="PTHR43433:SF1">
    <property type="entry name" value="BLL5160 PROTEIN"/>
    <property type="match status" value="1"/>
</dbReference>
<dbReference type="InterPro" id="IPR050471">
    <property type="entry name" value="AB_hydrolase"/>
</dbReference>
<dbReference type="EMBL" id="JBHRZT010000072">
    <property type="protein sequence ID" value="MFC3886244.1"/>
    <property type="molecule type" value="Genomic_DNA"/>
</dbReference>
<keyword evidence="2" id="KW-0378">Hydrolase</keyword>
<evidence type="ECO:0000313" key="2">
    <source>
        <dbReference type="EMBL" id="MFC3886244.1"/>
    </source>
</evidence>
<dbReference type="SUPFAM" id="SSF53474">
    <property type="entry name" value="alpha/beta-Hydrolases"/>
    <property type="match status" value="1"/>
</dbReference>
<dbReference type="GO" id="GO:0016787">
    <property type="term" value="F:hydrolase activity"/>
    <property type="evidence" value="ECO:0007669"/>
    <property type="project" value="UniProtKB-KW"/>
</dbReference>
<comment type="caution">
    <text evidence="2">The sequence shown here is derived from an EMBL/GenBank/DDBJ whole genome shotgun (WGS) entry which is preliminary data.</text>
</comment>
<keyword evidence="3" id="KW-1185">Reference proteome</keyword>
<organism evidence="2 3">
    <name type="scientific">Bacillus songklensis</name>
    <dbReference type="NCBI Taxonomy" id="1069116"/>
    <lineage>
        <taxon>Bacteria</taxon>
        <taxon>Bacillati</taxon>
        <taxon>Bacillota</taxon>
        <taxon>Bacilli</taxon>
        <taxon>Bacillales</taxon>
        <taxon>Bacillaceae</taxon>
        <taxon>Bacillus</taxon>
    </lineage>
</organism>
<gene>
    <name evidence="2" type="ORF">ACFOU2_23245</name>
</gene>
<sequence length="286" mass="32564">MKRRVETFSVEGKSIEYSIIGEGILILIMHGGHSNCYEEFGYNALVEQGFSLITPSRAGYGKTSKDIGGSLSSACEFYLKLLNHLNLEKVHLIAVSAGGPSGIYFSSCYSERVNTLTLQCAVTKEWLTPEDRTYKAAQILFRPTVEKYIWKLVSFMNNQFPHYMFKQMISSFSKLPHDEVVSKMKEDDIEEIRKMNNRQRSGYGFLIDLLQTSKITSDDLQAITCPTLIMHSQYDGAVPLEHAYYASKLIPRSELFLLNSWGHLIWLGKEAEELDKKLLDFLTTNN</sequence>
<evidence type="ECO:0000259" key="1">
    <source>
        <dbReference type="Pfam" id="PF00561"/>
    </source>
</evidence>
<dbReference type="InterPro" id="IPR000073">
    <property type="entry name" value="AB_hydrolase_1"/>
</dbReference>